<reference evidence="1" key="2">
    <citation type="submission" date="2023-06" db="EMBL/GenBank/DDBJ databases">
        <authorList>
            <person name="Ma L."/>
            <person name="Liu K.-W."/>
            <person name="Li Z."/>
            <person name="Hsiao Y.-Y."/>
            <person name="Qi Y."/>
            <person name="Fu T."/>
            <person name="Tang G."/>
            <person name="Zhang D."/>
            <person name="Sun W.-H."/>
            <person name="Liu D.-K."/>
            <person name="Li Y."/>
            <person name="Chen G.-Z."/>
            <person name="Liu X.-D."/>
            <person name="Liao X.-Y."/>
            <person name="Jiang Y.-T."/>
            <person name="Yu X."/>
            <person name="Hao Y."/>
            <person name="Huang J."/>
            <person name="Zhao X.-W."/>
            <person name="Ke S."/>
            <person name="Chen Y.-Y."/>
            <person name="Wu W.-L."/>
            <person name="Hsu J.-L."/>
            <person name="Lin Y.-F."/>
            <person name="Huang M.-D."/>
            <person name="Li C.-Y."/>
            <person name="Huang L."/>
            <person name="Wang Z.-W."/>
            <person name="Zhao X."/>
            <person name="Zhong W.-Y."/>
            <person name="Peng D.-H."/>
            <person name="Ahmad S."/>
            <person name="Lan S."/>
            <person name="Zhang J.-S."/>
            <person name="Tsai W.-C."/>
            <person name="Van De Peer Y."/>
            <person name="Liu Z.-J."/>
        </authorList>
    </citation>
    <scope>NUCLEOTIDE SEQUENCE</scope>
    <source>
        <strain evidence="1">CP</strain>
        <tissue evidence="1">Leaves</tissue>
    </source>
</reference>
<dbReference type="Proteomes" id="UP001180020">
    <property type="component" value="Unassembled WGS sequence"/>
</dbReference>
<gene>
    <name evidence="1" type="ORF">QJS10_CPA05g00965</name>
</gene>
<evidence type="ECO:0000313" key="2">
    <source>
        <dbReference type="Proteomes" id="UP001180020"/>
    </source>
</evidence>
<name>A0AAV9EXQ4_ACOCL</name>
<protein>
    <submittedName>
        <fullName evidence="1">Uncharacterized protein</fullName>
    </submittedName>
</protein>
<evidence type="ECO:0000313" key="1">
    <source>
        <dbReference type="EMBL" id="KAK1317628.1"/>
    </source>
</evidence>
<sequence length="83" mass="9066">MTYEETNFFDGFCDGSGSFDVKICDGSDDEASVDRRPSLPSPAVMLCDLLDSDGGDLFRIRLSKKVEEVVDEFSVRGITSSST</sequence>
<keyword evidence="2" id="KW-1185">Reference proteome</keyword>
<organism evidence="1 2">
    <name type="scientific">Acorus calamus</name>
    <name type="common">Sweet flag</name>
    <dbReference type="NCBI Taxonomy" id="4465"/>
    <lineage>
        <taxon>Eukaryota</taxon>
        <taxon>Viridiplantae</taxon>
        <taxon>Streptophyta</taxon>
        <taxon>Embryophyta</taxon>
        <taxon>Tracheophyta</taxon>
        <taxon>Spermatophyta</taxon>
        <taxon>Magnoliopsida</taxon>
        <taxon>Liliopsida</taxon>
        <taxon>Acoraceae</taxon>
        <taxon>Acorus</taxon>
    </lineage>
</organism>
<accession>A0AAV9EXQ4</accession>
<proteinExistence type="predicted"/>
<reference evidence="1" key="1">
    <citation type="journal article" date="2023" name="Nat. Commun.">
        <title>Diploid and tetraploid genomes of Acorus and the evolution of monocots.</title>
        <authorList>
            <person name="Ma L."/>
            <person name="Liu K.W."/>
            <person name="Li Z."/>
            <person name="Hsiao Y.Y."/>
            <person name="Qi Y."/>
            <person name="Fu T."/>
            <person name="Tang G.D."/>
            <person name="Zhang D."/>
            <person name="Sun W.H."/>
            <person name="Liu D.K."/>
            <person name="Li Y."/>
            <person name="Chen G.Z."/>
            <person name="Liu X.D."/>
            <person name="Liao X.Y."/>
            <person name="Jiang Y.T."/>
            <person name="Yu X."/>
            <person name="Hao Y."/>
            <person name="Huang J."/>
            <person name="Zhao X.W."/>
            <person name="Ke S."/>
            <person name="Chen Y.Y."/>
            <person name="Wu W.L."/>
            <person name="Hsu J.L."/>
            <person name="Lin Y.F."/>
            <person name="Huang M.D."/>
            <person name="Li C.Y."/>
            <person name="Huang L."/>
            <person name="Wang Z.W."/>
            <person name="Zhao X."/>
            <person name="Zhong W.Y."/>
            <person name="Peng D.H."/>
            <person name="Ahmad S."/>
            <person name="Lan S."/>
            <person name="Zhang J.S."/>
            <person name="Tsai W.C."/>
            <person name="Van de Peer Y."/>
            <person name="Liu Z.J."/>
        </authorList>
    </citation>
    <scope>NUCLEOTIDE SEQUENCE</scope>
    <source>
        <strain evidence="1">CP</strain>
    </source>
</reference>
<dbReference type="EMBL" id="JAUJYO010000005">
    <property type="protein sequence ID" value="KAK1317628.1"/>
    <property type="molecule type" value="Genomic_DNA"/>
</dbReference>
<dbReference type="AlphaFoldDB" id="A0AAV9EXQ4"/>
<comment type="caution">
    <text evidence="1">The sequence shown here is derived from an EMBL/GenBank/DDBJ whole genome shotgun (WGS) entry which is preliminary data.</text>
</comment>